<gene>
    <name evidence="2" type="ORF">RND81_04G001700</name>
</gene>
<feature type="domain" description="MULE transposase" evidence="1">
    <location>
        <begin position="207"/>
        <end position="299"/>
    </location>
</feature>
<keyword evidence="3" id="KW-1185">Reference proteome</keyword>
<protein>
    <recommendedName>
        <fullName evidence="1">MULE transposase domain-containing protein</fullName>
    </recommendedName>
</protein>
<dbReference type="Pfam" id="PF10551">
    <property type="entry name" value="MULE"/>
    <property type="match status" value="1"/>
</dbReference>
<proteinExistence type="predicted"/>
<evidence type="ECO:0000259" key="1">
    <source>
        <dbReference type="Pfam" id="PF10551"/>
    </source>
</evidence>
<dbReference type="InterPro" id="IPR018289">
    <property type="entry name" value="MULE_transposase_dom"/>
</dbReference>
<dbReference type="AlphaFoldDB" id="A0AAW1LG44"/>
<dbReference type="PANTHER" id="PTHR47718:SF13">
    <property type="entry name" value="OS09G0290500 PROTEIN"/>
    <property type="match status" value="1"/>
</dbReference>
<dbReference type="PANTHER" id="PTHR47718">
    <property type="entry name" value="OS01G0519700 PROTEIN"/>
    <property type="match status" value="1"/>
</dbReference>
<evidence type="ECO:0000313" key="2">
    <source>
        <dbReference type="EMBL" id="KAK9732457.1"/>
    </source>
</evidence>
<reference evidence="2" key="1">
    <citation type="submission" date="2024-03" db="EMBL/GenBank/DDBJ databases">
        <title>WGS assembly of Saponaria officinalis var. Norfolk2.</title>
        <authorList>
            <person name="Jenkins J."/>
            <person name="Shu S."/>
            <person name="Grimwood J."/>
            <person name="Barry K."/>
            <person name="Goodstein D."/>
            <person name="Schmutz J."/>
            <person name="Leebens-Mack J."/>
            <person name="Osbourn A."/>
        </authorList>
    </citation>
    <scope>NUCLEOTIDE SEQUENCE [LARGE SCALE GENOMIC DNA]</scope>
    <source>
        <strain evidence="2">JIC</strain>
    </source>
</reference>
<name>A0AAW1LG44_SAPOF</name>
<dbReference type="EMBL" id="JBDFQZ010000004">
    <property type="protein sequence ID" value="KAK9732457.1"/>
    <property type="molecule type" value="Genomic_DNA"/>
</dbReference>
<dbReference type="Proteomes" id="UP001443914">
    <property type="component" value="Unassembled WGS sequence"/>
</dbReference>
<sequence>MVNMEFDLGEQFAAQCFMYAYKSGIQFNVRTSDILDVYKEKGIRRNGVGDSEAQFHMMKKISFICSNGRVSKTNPDHVPIPCKVFVDGRIKFGTDKHIGEYFKKRMMLNDRAGIPVTRSFNTLVMEGRGYKNLLFNYHDMRNAINKERRKGRFRGDAHELINYFDILRRENLDFFYAVQIDVNGALLNIFWADTRCRAMYKAFSDPLSYDTTFLSNRYRMPFSPFVGVNHYGSTVIFAAALMSYENTETFEWVFKKWIECMGRAPRVMITDQCKAMEGAVRKFFPDTKHRLCLWHILQNVDKNLRSHPKFTRIDRDMQTLVHKSTTEEEFLNIWAEMVEKYHLPQNTWVREALSIRRRWVLVHWMNTFCAGLSSTQRSNNRTSILRHSST</sequence>
<evidence type="ECO:0000313" key="3">
    <source>
        <dbReference type="Proteomes" id="UP001443914"/>
    </source>
</evidence>
<accession>A0AAW1LG44</accession>
<organism evidence="2 3">
    <name type="scientific">Saponaria officinalis</name>
    <name type="common">Common soapwort</name>
    <name type="synonym">Lychnis saponaria</name>
    <dbReference type="NCBI Taxonomy" id="3572"/>
    <lineage>
        <taxon>Eukaryota</taxon>
        <taxon>Viridiplantae</taxon>
        <taxon>Streptophyta</taxon>
        <taxon>Embryophyta</taxon>
        <taxon>Tracheophyta</taxon>
        <taxon>Spermatophyta</taxon>
        <taxon>Magnoliopsida</taxon>
        <taxon>eudicotyledons</taxon>
        <taxon>Gunneridae</taxon>
        <taxon>Pentapetalae</taxon>
        <taxon>Caryophyllales</taxon>
        <taxon>Caryophyllaceae</taxon>
        <taxon>Caryophylleae</taxon>
        <taxon>Saponaria</taxon>
    </lineage>
</organism>
<comment type="caution">
    <text evidence="2">The sequence shown here is derived from an EMBL/GenBank/DDBJ whole genome shotgun (WGS) entry which is preliminary data.</text>
</comment>